<reference evidence="1 2" key="1">
    <citation type="submission" date="2020-07" db="EMBL/GenBank/DDBJ databases">
        <title>Sequencing the genomes of 1000 actinobacteria strains.</title>
        <authorList>
            <person name="Klenk H.-P."/>
        </authorList>
    </citation>
    <scope>NUCLEOTIDE SEQUENCE [LARGE SCALE GENOMIC DNA]</scope>
    <source>
        <strain evidence="1 2">DSM 18965</strain>
    </source>
</reference>
<gene>
    <name evidence="1" type="ORF">BKA08_003240</name>
</gene>
<comment type="caution">
    <text evidence="1">The sequence shown here is derived from an EMBL/GenBank/DDBJ whole genome shotgun (WGS) entry which is preliminary data.</text>
</comment>
<organism evidence="1 2">
    <name type="scientific">Nocardioides marinisabuli</name>
    <dbReference type="NCBI Taxonomy" id="419476"/>
    <lineage>
        <taxon>Bacteria</taxon>
        <taxon>Bacillati</taxon>
        <taxon>Actinomycetota</taxon>
        <taxon>Actinomycetes</taxon>
        <taxon>Propionibacteriales</taxon>
        <taxon>Nocardioidaceae</taxon>
        <taxon>Nocardioides</taxon>
    </lineage>
</organism>
<proteinExistence type="predicted"/>
<dbReference type="Proteomes" id="UP000516957">
    <property type="component" value="Unassembled WGS sequence"/>
</dbReference>
<name>A0A7Y9JRA1_9ACTN</name>
<dbReference type="AlphaFoldDB" id="A0A7Y9JRA1"/>
<evidence type="ECO:0000313" key="1">
    <source>
        <dbReference type="EMBL" id="NYD59002.1"/>
    </source>
</evidence>
<protein>
    <submittedName>
        <fullName evidence="1">Uncharacterized protein</fullName>
    </submittedName>
</protein>
<keyword evidence="2" id="KW-1185">Reference proteome</keyword>
<accession>A0A7Y9JRA1</accession>
<evidence type="ECO:0000313" key="2">
    <source>
        <dbReference type="Proteomes" id="UP000516957"/>
    </source>
</evidence>
<dbReference type="EMBL" id="JACCBE010000001">
    <property type="protein sequence ID" value="NYD59002.1"/>
    <property type="molecule type" value="Genomic_DNA"/>
</dbReference>
<sequence>MDLDTLLTHRKFCASAPKQATGELTELTVDEARLCEGLWARRPLGE</sequence>